<name>A0AAN6UBK5_9PEZI</name>
<evidence type="ECO:0000259" key="2">
    <source>
        <dbReference type="PROSITE" id="PS50975"/>
    </source>
</evidence>
<gene>
    <name evidence="3" type="ORF">N657DRAFT_640380</name>
</gene>
<dbReference type="AlphaFoldDB" id="A0AAN6UBK5"/>
<dbReference type="RefSeq" id="XP_062653490.1">
    <property type="nucleotide sequence ID" value="XM_062791955.1"/>
</dbReference>
<dbReference type="InterPro" id="IPR011761">
    <property type="entry name" value="ATP-grasp"/>
</dbReference>
<sequence>MLTAKSSRFEHALQNASLLFLSLVLLPLDTFILFLSYAVRMLVAIPATSHRVRLRSTCDTRQFKPQTVLVTGVGMAKGLALARLFYNAGHTVIGVDFEPPYLPISCGHFSRSVKRFHRLSKPDGTQDGSARYCQRIVDIVKREHVNLWVSCSGVASAIEDGQAKEMVERLTNRRAVQFDAATTQKLHEKHSFIRYTRSIGLSVPETHAVTSLADALMVLGDACQTGRKFIMKYIGVDDAARGDMTLLPLDTPAATEAHISRLQISEKRPWILQQFIDGPEFCTHALVIRGQVKAFTACPSAELLMHYEALSPDSALYRSMLQFTQEYAASDPEHFTGHLSFDFLVECEEAREAERNPNKLARLYPIECNPRAHTAVVLFSGMLEMAEAYMSLLEEPASESNLVNEKSIYGAFSAEPVYPRNPAKYHWVGHDLVTLVVLPSLSLFSRDGSSVVEVLDGFRVFLEHLLFWKDGTYEIWDPLPAWWLYHVYWPFQFAFALTTGRKWSRVNVSTTKIFNC</sequence>
<dbReference type="Proteomes" id="UP001302602">
    <property type="component" value="Unassembled WGS sequence"/>
</dbReference>
<dbReference type="GeneID" id="87828724"/>
<reference evidence="3" key="1">
    <citation type="journal article" date="2023" name="Mol. Phylogenet. Evol.">
        <title>Genome-scale phylogeny and comparative genomics of the fungal order Sordariales.</title>
        <authorList>
            <person name="Hensen N."/>
            <person name="Bonometti L."/>
            <person name="Westerberg I."/>
            <person name="Brannstrom I.O."/>
            <person name="Guillou S."/>
            <person name="Cros-Aarteil S."/>
            <person name="Calhoun S."/>
            <person name="Haridas S."/>
            <person name="Kuo A."/>
            <person name="Mondo S."/>
            <person name="Pangilinan J."/>
            <person name="Riley R."/>
            <person name="LaButti K."/>
            <person name="Andreopoulos B."/>
            <person name="Lipzen A."/>
            <person name="Chen C."/>
            <person name="Yan M."/>
            <person name="Daum C."/>
            <person name="Ng V."/>
            <person name="Clum A."/>
            <person name="Steindorff A."/>
            <person name="Ohm R.A."/>
            <person name="Martin F."/>
            <person name="Silar P."/>
            <person name="Natvig D.O."/>
            <person name="Lalanne C."/>
            <person name="Gautier V."/>
            <person name="Ament-Velasquez S.L."/>
            <person name="Kruys A."/>
            <person name="Hutchinson M.I."/>
            <person name="Powell A.J."/>
            <person name="Barry K."/>
            <person name="Miller A.N."/>
            <person name="Grigoriev I.V."/>
            <person name="Debuchy R."/>
            <person name="Gladieux P."/>
            <person name="Hiltunen Thoren M."/>
            <person name="Johannesson H."/>
        </authorList>
    </citation>
    <scope>NUCLEOTIDE SEQUENCE</scope>
    <source>
        <strain evidence="3">CBS 731.68</strain>
    </source>
</reference>
<evidence type="ECO:0000256" key="1">
    <source>
        <dbReference type="PROSITE-ProRule" id="PRU00409"/>
    </source>
</evidence>
<dbReference type="GO" id="GO:0005524">
    <property type="term" value="F:ATP binding"/>
    <property type="evidence" value="ECO:0007669"/>
    <property type="project" value="UniProtKB-UniRule"/>
</dbReference>
<dbReference type="GO" id="GO:0046872">
    <property type="term" value="F:metal ion binding"/>
    <property type="evidence" value="ECO:0007669"/>
    <property type="project" value="InterPro"/>
</dbReference>
<proteinExistence type="predicted"/>
<dbReference type="InterPro" id="IPR036291">
    <property type="entry name" value="NAD(P)-bd_dom_sf"/>
</dbReference>
<organism evidence="3 4">
    <name type="scientific">Parathielavia appendiculata</name>
    <dbReference type="NCBI Taxonomy" id="2587402"/>
    <lineage>
        <taxon>Eukaryota</taxon>
        <taxon>Fungi</taxon>
        <taxon>Dikarya</taxon>
        <taxon>Ascomycota</taxon>
        <taxon>Pezizomycotina</taxon>
        <taxon>Sordariomycetes</taxon>
        <taxon>Sordariomycetidae</taxon>
        <taxon>Sordariales</taxon>
        <taxon>Chaetomiaceae</taxon>
        <taxon>Parathielavia</taxon>
    </lineage>
</organism>
<dbReference type="SUPFAM" id="SSF51735">
    <property type="entry name" value="NAD(P)-binding Rossmann-fold domains"/>
    <property type="match status" value="1"/>
</dbReference>
<keyword evidence="1" id="KW-0067">ATP-binding</keyword>
<evidence type="ECO:0000313" key="3">
    <source>
        <dbReference type="EMBL" id="KAK4129719.1"/>
    </source>
</evidence>
<dbReference type="SUPFAM" id="SSF56059">
    <property type="entry name" value="Glutathione synthetase ATP-binding domain-like"/>
    <property type="match status" value="1"/>
</dbReference>
<keyword evidence="4" id="KW-1185">Reference proteome</keyword>
<keyword evidence="1" id="KW-0547">Nucleotide-binding</keyword>
<reference evidence="3" key="2">
    <citation type="submission" date="2023-05" db="EMBL/GenBank/DDBJ databases">
        <authorList>
            <consortium name="Lawrence Berkeley National Laboratory"/>
            <person name="Steindorff A."/>
            <person name="Hensen N."/>
            <person name="Bonometti L."/>
            <person name="Westerberg I."/>
            <person name="Brannstrom I.O."/>
            <person name="Guillou S."/>
            <person name="Cros-Aarteil S."/>
            <person name="Calhoun S."/>
            <person name="Haridas S."/>
            <person name="Kuo A."/>
            <person name="Mondo S."/>
            <person name="Pangilinan J."/>
            <person name="Riley R."/>
            <person name="Labutti K."/>
            <person name="Andreopoulos B."/>
            <person name="Lipzen A."/>
            <person name="Chen C."/>
            <person name="Yanf M."/>
            <person name="Daum C."/>
            <person name="Ng V."/>
            <person name="Clum A."/>
            <person name="Ohm R."/>
            <person name="Martin F."/>
            <person name="Silar P."/>
            <person name="Natvig D."/>
            <person name="Lalanne C."/>
            <person name="Gautier V."/>
            <person name="Ament-Velasquez S.L."/>
            <person name="Kruys A."/>
            <person name="Hutchinson M.I."/>
            <person name="Powell A.J."/>
            <person name="Barry K."/>
            <person name="Miller A.N."/>
            <person name="Grigoriev I.V."/>
            <person name="Debuchy R."/>
            <person name="Gladieux P."/>
            <person name="Thoren M.H."/>
            <person name="Johannesson H."/>
        </authorList>
    </citation>
    <scope>NUCLEOTIDE SEQUENCE</scope>
    <source>
        <strain evidence="3">CBS 731.68</strain>
    </source>
</reference>
<dbReference type="EMBL" id="MU853223">
    <property type="protein sequence ID" value="KAK4129719.1"/>
    <property type="molecule type" value="Genomic_DNA"/>
</dbReference>
<protein>
    <recommendedName>
        <fullName evidence="2">ATP-grasp domain-containing protein</fullName>
    </recommendedName>
</protein>
<feature type="domain" description="ATP-grasp" evidence="2">
    <location>
        <begin position="193"/>
        <end position="394"/>
    </location>
</feature>
<evidence type="ECO:0000313" key="4">
    <source>
        <dbReference type="Proteomes" id="UP001302602"/>
    </source>
</evidence>
<accession>A0AAN6UBK5</accession>
<dbReference type="PROSITE" id="PS50975">
    <property type="entry name" value="ATP_GRASP"/>
    <property type="match status" value="1"/>
</dbReference>
<comment type="caution">
    <text evidence="3">The sequence shown here is derived from an EMBL/GenBank/DDBJ whole genome shotgun (WGS) entry which is preliminary data.</text>
</comment>
<dbReference type="Gene3D" id="3.30.470.20">
    <property type="entry name" value="ATP-grasp fold, B domain"/>
    <property type="match status" value="1"/>
</dbReference>